<dbReference type="Pfam" id="PF02949">
    <property type="entry name" value="7tm_6"/>
    <property type="match status" value="1"/>
</dbReference>
<evidence type="ECO:0000313" key="14">
    <source>
        <dbReference type="Proteomes" id="UP000279307"/>
    </source>
</evidence>
<evidence type="ECO:0000256" key="2">
    <source>
        <dbReference type="ARBA" id="ARBA00022475"/>
    </source>
</evidence>
<evidence type="ECO:0000313" key="11">
    <source>
        <dbReference type="EMBL" id="EZA59462.1"/>
    </source>
</evidence>
<feature type="transmembrane region" description="Helical" evidence="10">
    <location>
        <begin position="163"/>
        <end position="183"/>
    </location>
</feature>
<feature type="transmembrane region" description="Helical" evidence="10">
    <location>
        <begin position="63"/>
        <end position="84"/>
    </location>
</feature>
<dbReference type="AlphaFoldDB" id="A0A026WTW9"/>
<reference evidence="12 14" key="2">
    <citation type="journal article" date="2018" name="Genome Res.">
        <title>The genomic architecture and molecular evolution of ant odorant receptors.</title>
        <authorList>
            <person name="McKenzie S.K."/>
            <person name="Kronauer D.J.C."/>
        </authorList>
    </citation>
    <scope>NUCLEOTIDE SEQUENCE [LARGE SCALE GENOMIC DNA]</scope>
    <source>
        <strain evidence="12">Clonal line C1</strain>
    </source>
</reference>
<comment type="subcellular location">
    <subcellularLocation>
        <location evidence="1 10">Cell membrane</location>
        <topology evidence="1 10">Multi-pass membrane protein</topology>
    </subcellularLocation>
</comment>
<organism evidence="11 13">
    <name type="scientific">Ooceraea biroi</name>
    <name type="common">Clonal raider ant</name>
    <name type="synonym">Cerapachys biroi</name>
    <dbReference type="NCBI Taxonomy" id="2015173"/>
    <lineage>
        <taxon>Eukaryota</taxon>
        <taxon>Metazoa</taxon>
        <taxon>Ecdysozoa</taxon>
        <taxon>Arthropoda</taxon>
        <taxon>Hexapoda</taxon>
        <taxon>Insecta</taxon>
        <taxon>Pterygota</taxon>
        <taxon>Neoptera</taxon>
        <taxon>Endopterygota</taxon>
        <taxon>Hymenoptera</taxon>
        <taxon>Apocrita</taxon>
        <taxon>Aculeata</taxon>
        <taxon>Formicoidea</taxon>
        <taxon>Formicidae</taxon>
        <taxon>Dorylinae</taxon>
        <taxon>Ooceraea</taxon>
    </lineage>
</organism>
<dbReference type="OMA" id="AWVPYDY"/>
<dbReference type="GO" id="GO:0004984">
    <property type="term" value="F:olfactory receptor activity"/>
    <property type="evidence" value="ECO:0007669"/>
    <property type="project" value="InterPro"/>
</dbReference>
<dbReference type="GO" id="GO:0005886">
    <property type="term" value="C:plasma membrane"/>
    <property type="evidence" value="ECO:0007669"/>
    <property type="project" value="UniProtKB-SubCell"/>
</dbReference>
<evidence type="ECO:0000256" key="7">
    <source>
        <dbReference type="ARBA" id="ARBA00023136"/>
    </source>
</evidence>
<evidence type="ECO:0000256" key="4">
    <source>
        <dbReference type="ARBA" id="ARBA00022692"/>
    </source>
</evidence>
<proteinExistence type="inferred from homology"/>
<feature type="transmembrane region" description="Helical" evidence="10">
    <location>
        <begin position="254"/>
        <end position="276"/>
    </location>
</feature>
<accession>A0A026WTW9</accession>
<keyword evidence="5 10" id="KW-0552">Olfaction</keyword>
<reference evidence="11 13" key="1">
    <citation type="journal article" date="2014" name="Curr. Biol.">
        <title>The genome of the clonal raider ant Cerapachys biroi.</title>
        <authorList>
            <person name="Oxley P.R."/>
            <person name="Ji L."/>
            <person name="Fetter-Pruneda I."/>
            <person name="McKenzie S.K."/>
            <person name="Li C."/>
            <person name="Hu H."/>
            <person name="Zhang G."/>
            <person name="Kronauer D.J."/>
        </authorList>
    </citation>
    <scope>NUCLEOTIDE SEQUENCE [LARGE SCALE GENOMIC DNA]</scope>
</reference>
<comment type="similarity">
    <text evidence="10">Belongs to the insect chemoreceptor superfamily. Heteromeric odorant receptor channel (TC 1.A.69) family.</text>
</comment>
<keyword evidence="9 10" id="KW-0807">Transducer</keyword>
<evidence type="ECO:0000256" key="5">
    <source>
        <dbReference type="ARBA" id="ARBA00022725"/>
    </source>
</evidence>
<evidence type="ECO:0000256" key="1">
    <source>
        <dbReference type="ARBA" id="ARBA00004651"/>
    </source>
</evidence>
<evidence type="ECO:0000256" key="8">
    <source>
        <dbReference type="ARBA" id="ARBA00023170"/>
    </source>
</evidence>
<dbReference type="GO" id="GO:0007165">
    <property type="term" value="P:signal transduction"/>
    <property type="evidence" value="ECO:0007669"/>
    <property type="project" value="UniProtKB-KW"/>
</dbReference>
<evidence type="ECO:0000313" key="12">
    <source>
        <dbReference type="EMBL" id="RLU16649.1"/>
    </source>
</evidence>
<dbReference type="EMBL" id="QOIP01000011">
    <property type="protein sequence ID" value="RLU16649.1"/>
    <property type="molecule type" value="Genomic_DNA"/>
</dbReference>
<gene>
    <name evidence="12" type="ORF">DMN91_010717</name>
    <name evidence="11" type="ORF">X777_00305</name>
</gene>
<keyword evidence="4 10" id="KW-0812">Transmembrane</keyword>
<dbReference type="PANTHER" id="PTHR21137:SF35">
    <property type="entry name" value="ODORANT RECEPTOR 19A-RELATED"/>
    <property type="match status" value="1"/>
</dbReference>
<evidence type="ECO:0000256" key="9">
    <source>
        <dbReference type="ARBA" id="ARBA00023224"/>
    </source>
</evidence>
<keyword evidence="3 10" id="KW-0716">Sensory transduction</keyword>
<evidence type="ECO:0000256" key="3">
    <source>
        <dbReference type="ARBA" id="ARBA00022606"/>
    </source>
</evidence>
<dbReference type="Proteomes" id="UP000279307">
    <property type="component" value="Chromosome 11"/>
</dbReference>
<evidence type="ECO:0000256" key="10">
    <source>
        <dbReference type="RuleBase" id="RU351113"/>
    </source>
</evidence>
<keyword evidence="6 10" id="KW-1133">Transmembrane helix</keyword>
<dbReference type="EMBL" id="KK107105">
    <property type="protein sequence ID" value="EZA59462.1"/>
    <property type="molecule type" value="Genomic_DNA"/>
</dbReference>
<sequence>MQILSLNFLLYTIGGVWRPIEWSSTRSKLLYNLVTFYMICSLPLLLVTELLNILFVDNIDDCIITLMMFLSIFTCTFKMFVVVIHRDKIINILETLQEKPCKACTEDEMDIQLKFDRLIRSHSISYLVLSLLSVLGSMIGAILETLEGTLPYKAWVPYDYSSLLSLWLTSLLENISVGLGLFISVATETSVMGFCLQMCAQFEILKHRLQRMVNPTEEIPEHFQAHMPKKTSRLSEHICHHLVIIRNVRMVNDIFSVVIFAQFFASMLILCTSLYFVYSHTIADAAPLIIYALCMFVQIFVYCWAGNEVILKSTGLSEGVYEMDWTLMTINERRDLLMIMKRSMRSVKLTSSFLVTLSLESYGNLLKTSYSAFSVLQQF</sequence>
<dbReference type="GO" id="GO:0005549">
    <property type="term" value="F:odorant binding"/>
    <property type="evidence" value="ECO:0007669"/>
    <property type="project" value="InterPro"/>
</dbReference>
<evidence type="ECO:0000313" key="13">
    <source>
        <dbReference type="Proteomes" id="UP000053097"/>
    </source>
</evidence>
<feature type="transmembrane region" description="Helical" evidence="10">
    <location>
        <begin position="124"/>
        <end position="143"/>
    </location>
</feature>
<feature type="transmembrane region" description="Helical" evidence="10">
    <location>
        <begin position="288"/>
        <end position="305"/>
    </location>
</feature>
<dbReference type="PANTHER" id="PTHR21137">
    <property type="entry name" value="ODORANT RECEPTOR"/>
    <property type="match status" value="1"/>
</dbReference>
<protein>
    <recommendedName>
        <fullName evidence="10">Odorant receptor</fullName>
    </recommendedName>
</protein>
<keyword evidence="13" id="KW-1185">Reference proteome</keyword>
<keyword evidence="7 10" id="KW-0472">Membrane</keyword>
<name>A0A026WTW9_OOCBI</name>
<dbReference type="OrthoDB" id="7550086at2759"/>
<keyword evidence="8 10" id="KW-0675">Receptor</keyword>
<dbReference type="Proteomes" id="UP000053097">
    <property type="component" value="Unassembled WGS sequence"/>
</dbReference>
<dbReference type="InterPro" id="IPR004117">
    <property type="entry name" value="7tm6_olfct_rcpt"/>
</dbReference>
<comment type="caution">
    <text evidence="10">Lacks conserved residue(s) required for the propagation of feature annotation.</text>
</comment>
<keyword evidence="2" id="KW-1003">Cell membrane</keyword>
<evidence type="ECO:0000256" key="6">
    <source>
        <dbReference type="ARBA" id="ARBA00022989"/>
    </source>
</evidence>
<feature type="transmembrane region" description="Helical" evidence="10">
    <location>
        <begin position="29"/>
        <end position="51"/>
    </location>
</feature>
<reference evidence="12" key="3">
    <citation type="submission" date="2018-07" db="EMBL/GenBank/DDBJ databases">
        <authorList>
            <person name="Mckenzie S.K."/>
            <person name="Kronauer D.J.C."/>
        </authorList>
    </citation>
    <scope>NUCLEOTIDE SEQUENCE</scope>
    <source>
        <strain evidence="12">Clonal line C1</strain>
    </source>
</reference>